<evidence type="ECO:0000313" key="3">
    <source>
        <dbReference type="Proteomes" id="UP001214441"/>
    </source>
</evidence>
<dbReference type="RefSeq" id="WP_274045993.1">
    <property type="nucleotide sequence ID" value="NZ_JANCPR020000036.1"/>
</dbReference>
<accession>A0ABT7A465</accession>
<name>A0ABT7A465_9ACTN</name>
<keyword evidence="1" id="KW-0472">Membrane</keyword>
<dbReference type="Proteomes" id="UP001214441">
    <property type="component" value="Unassembled WGS sequence"/>
</dbReference>
<evidence type="ECO:0000313" key="2">
    <source>
        <dbReference type="EMBL" id="MDJ1136144.1"/>
    </source>
</evidence>
<gene>
    <name evidence="2" type="ORF">NMN56_030210</name>
</gene>
<organism evidence="2 3">
    <name type="scientific">Streptomyces iconiensis</name>
    <dbReference type="NCBI Taxonomy" id="1384038"/>
    <lineage>
        <taxon>Bacteria</taxon>
        <taxon>Bacillati</taxon>
        <taxon>Actinomycetota</taxon>
        <taxon>Actinomycetes</taxon>
        <taxon>Kitasatosporales</taxon>
        <taxon>Streptomycetaceae</taxon>
        <taxon>Streptomyces</taxon>
    </lineage>
</organism>
<keyword evidence="1" id="KW-1133">Transmembrane helix</keyword>
<sequence>MTCDRLVCANCAGPVSEGRCAVCRAERARQHRETPFAGLSPVALLTLLLTLIAVALLAERVTAA</sequence>
<proteinExistence type="predicted"/>
<comment type="caution">
    <text evidence="2">The sequence shown here is derived from an EMBL/GenBank/DDBJ whole genome shotgun (WGS) entry which is preliminary data.</text>
</comment>
<protein>
    <submittedName>
        <fullName evidence="2">Uncharacterized protein</fullName>
    </submittedName>
</protein>
<reference evidence="2 3" key="1">
    <citation type="submission" date="2023-05" db="EMBL/GenBank/DDBJ databases">
        <title>Streptantibioticus silvisoli sp. nov., acidotolerant actinomycetes 1 from pine litter.</title>
        <authorList>
            <person name="Swiecimska M."/>
            <person name="Golinska P."/>
            <person name="Sangal V."/>
            <person name="Wachnowicz B."/>
            <person name="Goodfellow M."/>
        </authorList>
    </citation>
    <scope>NUCLEOTIDE SEQUENCE [LARGE SCALE GENOMIC DNA]</scope>
    <source>
        <strain evidence="2 3">DSM 42109</strain>
    </source>
</reference>
<evidence type="ECO:0000256" key="1">
    <source>
        <dbReference type="SAM" id="Phobius"/>
    </source>
</evidence>
<feature type="transmembrane region" description="Helical" evidence="1">
    <location>
        <begin position="36"/>
        <end position="58"/>
    </location>
</feature>
<keyword evidence="3" id="KW-1185">Reference proteome</keyword>
<dbReference type="EMBL" id="JANCPR020000036">
    <property type="protein sequence ID" value="MDJ1136144.1"/>
    <property type="molecule type" value="Genomic_DNA"/>
</dbReference>
<keyword evidence="1" id="KW-0812">Transmembrane</keyword>